<dbReference type="CDD" id="cd00371">
    <property type="entry name" value="HMA"/>
    <property type="match status" value="1"/>
</dbReference>
<feature type="transmembrane region" description="Helical" evidence="15">
    <location>
        <begin position="183"/>
        <end position="203"/>
    </location>
</feature>
<dbReference type="InterPro" id="IPR018303">
    <property type="entry name" value="ATPase_P-typ_P_site"/>
</dbReference>
<evidence type="ECO:0000256" key="6">
    <source>
        <dbReference type="ARBA" id="ARBA00022692"/>
    </source>
</evidence>
<dbReference type="InterPro" id="IPR027256">
    <property type="entry name" value="P-typ_ATPase_IB"/>
</dbReference>
<sequence>MSAVLAQAAPPAAAIDAAAGCFHCGSLVPEGSRWQARVDGAVRSMCCPGCAAAAEAIVAGGFADYYSVRTEYAASNAARGDEPELALFDQQGMEGEGSFSIEGVRCGACVWLVERRLGQLAGVQEVALNVATGRVLVRWDPALCRPSAIVRALRAIGYFAAPYDAQRHAERIERARRTLFRQLFVAGLSMMQVMMYAVPVYLAQDGTMDEDMRALMAWASFALTLPAVFYSALPFFAGAWRDVKRGVPGMDVPVALGIAAAFAGSCVTLASGKGEVYFDSITMFVFLLLGSRYLELGARRRATQALDTLRGGVPASGLRLRGGPLARDTELVPASKLAVGELVLVPPGRAVPADGVIVDGCTELDFSLLTGESRTRRMGPGELLPGGAVNAGQAVVVRITAAARDSTLAMLVKLVERAGQGKPAIALWADRVAAWFVLSLLLLSAAVYLIWNTVDPERAWHAAVAVLVVSCPCALSLATPTALAAATDRLLRRGVLAVAPHTLETFERATHVVFDKTGTLTLGRPVLRQVQPVGALDSDLCLRIGAALQAENSHPIGMAIRAAMPSHGLSARGLRAEIGRGIEGSIDGVVYRIGTADFVQELAGGVARSAAPSGTSSAWLACEGQWLARFDLSDALREEAQEVVRRFQRGGKTVILLSGDDQAATSAVARQLGIASAFGGRLPAEKLAFVRELQADGAVVAMVGDGSNDAAVLRGADVSFAMGRGAELAQVHADGVLLGDSLLPLADAAVTARRTLAVIRQNLIWASVYNLAAIPAAATGLLNPWLSGIGMAGSSAIVVLNALRLRKD</sequence>
<dbReference type="InterPro" id="IPR023298">
    <property type="entry name" value="ATPase_P-typ_TM_dom_sf"/>
</dbReference>
<evidence type="ECO:0000256" key="13">
    <source>
        <dbReference type="ARBA" id="ARBA00023065"/>
    </source>
</evidence>
<reference evidence="17" key="1">
    <citation type="submission" date="2022-11" db="EMBL/GenBank/DDBJ databases">
        <title>Isolation and characterization of PLA-degrading bacterium Massilia sp. from Antarctic soil.</title>
        <authorList>
            <person name="Sato K."/>
            <person name="Gomez-Fuentes C."/>
            <person name="Ahmad S.A."/>
            <person name="Zulkharnain A."/>
        </authorList>
    </citation>
    <scope>NUCLEOTIDE SEQUENCE</scope>
    <source>
        <strain evidence="17">N-3</strain>
    </source>
</reference>
<dbReference type="PANTHER" id="PTHR43520:SF5">
    <property type="entry name" value="CATION-TRANSPORTING P-TYPE ATPASE-RELATED"/>
    <property type="match status" value="1"/>
</dbReference>
<keyword evidence="3" id="KW-0813">Transport</keyword>
<comment type="similarity">
    <text evidence="2 15">Belongs to the cation transport ATPase (P-type) (TC 3.A.3) family. Type IB subfamily.</text>
</comment>
<dbReference type="InterPro" id="IPR059000">
    <property type="entry name" value="ATPase_P-type_domA"/>
</dbReference>
<evidence type="ECO:0000256" key="8">
    <source>
        <dbReference type="ARBA" id="ARBA00022741"/>
    </source>
</evidence>
<evidence type="ECO:0000256" key="2">
    <source>
        <dbReference type="ARBA" id="ARBA00006024"/>
    </source>
</evidence>
<keyword evidence="4 15" id="KW-1003">Cell membrane</keyword>
<protein>
    <submittedName>
        <fullName evidence="17">Cation-transporting P-type ATPase</fullName>
    </submittedName>
</protein>
<dbReference type="SUPFAM" id="SSF55008">
    <property type="entry name" value="HMA, heavy metal-associated domain"/>
    <property type="match status" value="1"/>
</dbReference>
<evidence type="ECO:0000259" key="16">
    <source>
        <dbReference type="PROSITE" id="PS50846"/>
    </source>
</evidence>
<dbReference type="NCBIfam" id="TIGR01511">
    <property type="entry name" value="ATPase-IB1_Cu"/>
    <property type="match status" value="1"/>
</dbReference>
<dbReference type="Pfam" id="PF12156">
    <property type="entry name" value="ATPase-cat_bd"/>
    <property type="match status" value="1"/>
</dbReference>
<feature type="transmembrane region" description="Helical" evidence="15">
    <location>
        <begin position="432"/>
        <end position="451"/>
    </location>
</feature>
<evidence type="ECO:0000313" key="18">
    <source>
        <dbReference type="Proteomes" id="UP001163336"/>
    </source>
</evidence>
<feature type="transmembrane region" description="Helical" evidence="15">
    <location>
        <begin position="276"/>
        <end position="294"/>
    </location>
</feature>
<keyword evidence="5" id="KW-0597">Phosphoprotein</keyword>
<dbReference type="RefSeq" id="WP_281908728.1">
    <property type="nucleotide sequence ID" value="NZ_AP026966.1"/>
</dbReference>
<dbReference type="EMBL" id="AP026966">
    <property type="protein sequence ID" value="BDT59845.1"/>
    <property type="molecule type" value="Genomic_DNA"/>
</dbReference>
<dbReference type="PRINTS" id="PR00119">
    <property type="entry name" value="CATATPASE"/>
</dbReference>
<dbReference type="InterPro" id="IPR023299">
    <property type="entry name" value="ATPase_P-typ_cyto_dom_N"/>
</dbReference>
<dbReference type="Pfam" id="PF00122">
    <property type="entry name" value="E1-E2_ATPase"/>
    <property type="match status" value="1"/>
</dbReference>
<gene>
    <name evidence="17" type="ORF">MasN3_33390</name>
</gene>
<dbReference type="Gene3D" id="3.40.50.1000">
    <property type="entry name" value="HAD superfamily/HAD-like"/>
    <property type="match status" value="1"/>
</dbReference>
<name>A0ABN6TC85_9BURK</name>
<dbReference type="SUPFAM" id="SSF56784">
    <property type="entry name" value="HAD-like"/>
    <property type="match status" value="1"/>
</dbReference>
<dbReference type="PROSITE" id="PS50846">
    <property type="entry name" value="HMA_2"/>
    <property type="match status" value="1"/>
</dbReference>
<dbReference type="InterPro" id="IPR023214">
    <property type="entry name" value="HAD_sf"/>
</dbReference>
<dbReference type="Gene3D" id="3.30.70.100">
    <property type="match status" value="1"/>
</dbReference>
<evidence type="ECO:0000256" key="12">
    <source>
        <dbReference type="ARBA" id="ARBA00022989"/>
    </source>
</evidence>
<dbReference type="InterPro" id="IPR008250">
    <property type="entry name" value="ATPase_P-typ_transduc_dom_A_sf"/>
</dbReference>
<keyword evidence="6 15" id="KW-0812">Transmembrane</keyword>
<evidence type="ECO:0000256" key="4">
    <source>
        <dbReference type="ARBA" id="ARBA00022475"/>
    </source>
</evidence>
<dbReference type="NCBIfam" id="TIGR01494">
    <property type="entry name" value="ATPase_P-type"/>
    <property type="match status" value="2"/>
</dbReference>
<dbReference type="Gene3D" id="2.70.150.10">
    <property type="entry name" value="Calcium-transporting ATPase, cytoplasmic transduction domain A"/>
    <property type="match status" value="1"/>
</dbReference>
<feature type="transmembrane region" description="Helical" evidence="15">
    <location>
        <begin position="215"/>
        <end position="240"/>
    </location>
</feature>
<dbReference type="Pfam" id="PF00702">
    <property type="entry name" value="Hydrolase"/>
    <property type="match status" value="1"/>
</dbReference>
<keyword evidence="13" id="KW-0406">Ion transport</keyword>
<keyword evidence="10" id="KW-0460">Magnesium</keyword>
<feature type="transmembrane region" description="Helical" evidence="15">
    <location>
        <begin position="763"/>
        <end position="779"/>
    </location>
</feature>
<keyword evidence="14 15" id="KW-0472">Membrane</keyword>
<dbReference type="PANTHER" id="PTHR43520">
    <property type="entry name" value="ATP7, ISOFORM B"/>
    <property type="match status" value="1"/>
</dbReference>
<accession>A0ABN6TC85</accession>
<proteinExistence type="inferred from homology"/>
<dbReference type="InterPro" id="IPR036412">
    <property type="entry name" value="HAD-like_sf"/>
</dbReference>
<evidence type="ECO:0000256" key="9">
    <source>
        <dbReference type="ARBA" id="ARBA00022840"/>
    </source>
</evidence>
<dbReference type="InterPro" id="IPR006121">
    <property type="entry name" value="HMA_dom"/>
</dbReference>
<dbReference type="SUPFAM" id="SSF81665">
    <property type="entry name" value="Calcium ATPase, transmembrane domain M"/>
    <property type="match status" value="1"/>
</dbReference>
<evidence type="ECO:0000256" key="10">
    <source>
        <dbReference type="ARBA" id="ARBA00022842"/>
    </source>
</evidence>
<organism evidence="17 18">
    <name type="scientific">Massilia varians</name>
    <dbReference type="NCBI Taxonomy" id="457921"/>
    <lineage>
        <taxon>Bacteria</taxon>
        <taxon>Pseudomonadati</taxon>
        <taxon>Pseudomonadota</taxon>
        <taxon>Betaproteobacteria</taxon>
        <taxon>Burkholderiales</taxon>
        <taxon>Oxalobacteraceae</taxon>
        <taxon>Telluria group</taxon>
        <taxon>Massilia</taxon>
    </lineage>
</organism>
<dbReference type="Pfam" id="PF00403">
    <property type="entry name" value="HMA"/>
    <property type="match status" value="1"/>
</dbReference>
<evidence type="ECO:0000256" key="3">
    <source>
        <dbReference type="ARBA" id="ARBA00022448"/>
    </source>
</evidence>
<comment type="subcellular location">
    <subcellularLocation>
        <location evidence="1">Cell membrane</location>
        <topology evidence="1">Multi-pass membrane protein</topology>
    </subcellularLocation>
</comment>
<dbReference type="PROSITE" id="PS00154">
    <property type="entry name" value="ATPASE_E1_E2"/>
    <property type="match status" value="1"/>
</dbReference>
<dbReference type="Proteomes" id="UP001163336">
    <property type="component" value="Chromosome"/>
</dbReference>
<dbReference type="InterPro" id="IPR021993">
    <property type="entry name" value="ATPase-cat-bd"/>
</dbReference>
<dbReference type="NCBIfam" id="TIGR01525">
    <property type="entry name" value="ATPase-IB_hvy"/>
    <property type="match status" value="1"/>
</dbReference>
<keyword evidence="7 15" id="KW-0479">Metal-binding</keyword>
<feature type="domain" description="HMA" evidence="16">
    <location>
        <begin position="95"/>
        <end position="161"/>
    </location>
</feature>
<dbReference type="Gene3D" id="3.40.1110.10">
    <property type="entry name" value="Calcium-transporting ATPase, cytoplasmic domain N"/>
    <property type="match status" value="1"/>
</dbReference>
<feature type="transmembrane region" description="Helical" evidence="15">
    <location>
        <begin position="785"/>
        <end position="803"/>
    </location>
</feature>
<evidence type="ECO:0000256" key="7">
    <source>
        <dbReference type="ARBA" id="ARBA00022723"/>
    </source>
</evidence>
<dbReference type="SUPFAM" id="SSF81653">
    <property type="entry name" value="Calcium ATPase, transduction domain A"/>
    <property type="match status" value="1"/>
</dbReference>
<evidence type="ECO:0000256" key="1">
    <source>
        <dbReference type="ARBA" id="ARBA00004651"/>
    </source>
</evidence>
<keyword evidence="12 15" id="KW-1133">Transmembrane helix</keyword>
<evidence type="ECO:0000256" key="14">
    <source>
        <dbReference type="ARBA" id="ARBA00023136"/>
    </source>
</evidence>
<keyword evidence="8 15" id="KW-0547">Nucleotide-binding</keyword>
<keyword evidence="11" id="KW-1278">Translocase</keyword>
<keyword evidence="18" id="KW-1185">Reference proteome</keyword>
<dbReference type="InterPro" id="IPR036163">
    <property type="entry name" value="HMA_dom_sf"/>
</dbReference>
<evidence type="ECO:0000256" key="15">
    <source>
        <dbReference type="RuleBase" id="RU362081"/>
    </source>
</evidence>
<evidence type="ECO:0000256" key="11">
    <source>
        <dbReference type="ARBA" id="ARBA00022967"/>
    </source>
</evidence>
<evidence type="ECO:0000256" key="5">
    <source>
        <dbReference type="ARBA" id="ARBA00022553"/>
    </source>
</evidence>
<evidence type="ECO:0000313" key="17">
    <source>
        <dbReference type="EMBL" id="BDT59845.1"/>
    </source>
</evidence>
<feature type="transmembrane region" description="Helical" evidence="15">
    <location>
        <begin position="463"/>
        <end position="486"/>
    </location>
</feature>
<feature type="transmembrane region" description="Helical" evidence="15">
    <location>
        <begin position="252"/>
        <end position="270"/>
    </location>
</feature>
<dbReference type="CDD" id="cd02079">
    <property type="entry name" value="P-type_ATPase_HM"/>
    <property type="match status" value="1"/>
</dbReference>
<dbReference type="InterPro" id="IPR001757">
    <property type="entry name" value="P_typ_ATPase"/>
</dbReference>
<keyword evidence="9 15" id="KW-0067">ATP-binding</keyword>